<keyword evidence="13 16" id="KW-0472">Membrane</keyword>
<evidence type="ECO:0000313" key="18">
    <source>
        <dbReference type="EMBL" id="PRT55451.1"/>
    </source>
</evidence>
<dbReference type="SFLD" id="SFLDS00052">
    <property type="entry name" value="Ferric_Reductase_Domain"/>
    <property type="match status" value="1"/>
</dbReference>
<evidence type="ECO:0000256" key="9">
    <source>
        <dbReference type="ARBA" id="ARBA00022982"/>
    </source>
</evidence>
<proteinExistence type="inferred from homology"/>
<keyword evidence="4" id="KW-0813">Transport</keyword>
<evidence type="ECO:0000256" key="14">
    <source>
        <dbReference type="ARBA" id="ARBA00023180"/>
    </source>
</evidence>
<dbReference type="PROSITE" id="PS51384">
    <property type="entry name" value="FAD_FR"/>
    <property type="match status" value="1"/>
</dbReference>
<evidence type="ECO:0000256" key="15">
    <source>
        <dbReference type="ARBA" id="ARBA00048483"/>
    </source>
</evidence>
<dbReference type="GO" id="GO:0052851">
    <property type="term" value="F:ferric-chelate reductase (NADPH) activity"/>
    <property type="evidence" value="ECO:0007669"/>
    <property type="project" value="UniProtKB-EC"/>
</dbReference>
<evidence type="ECO:0000256" key="8">
    <source>
        <dbReference type="ARBA" id="ARBA00022827"/>
    </source>
</evidence>
<evidence type="ECO:0000256" key="4">
    <source>
        <dbReference type="ARBA" id="ARBA00022448"/>
    </source>
</evidence>
<feature type="transmembrane region" description="Helical" evidence="16">
    <location>
        <begin position="460"/>
        <end position="480"/>
    </location>
</feature>
<keyword evidence="6" id="KW-0285">Flavoprotein</keyword>
<name>A0A2T0FKD2_9ASCO</name>
<comment type="subcellular location">
    <subcellularLocation>
        <location evidence="1">Cell membrane</location>
        <topology evidence="1">Multi-pass membrane protein</topology>
    </subcellularLocation>
</comment>
<dbReference type="InterPro" id="IPR013112">
    <property type="entry name" value="FAD-bd_8"/>
</dbReference>
<dbReference type="EC" id="1.16.1.9" evidence="3"/>
<dbReference type="InterPro" id="IPR013130">
    <property type="entry name" value="Fe3_Rdtase_TM_dom"/>
</dbReference>
<feature type="transmembrane region" description="Helical" evidence="16">
    <location>
        <begin position="163"/>
        <end position="185"/>
    </location>
</feature>
<dbReference type="GO" id="GO:0006826">
    <property type="term" value="P:iron ion transport"/>
    <property type="evidence" value="ECO:0007669"/>
    <property type="project" value="TreeGrafter"/>
</dbReference>
<keyword evidence="5" id="KW-1003">Cell membrane</keyword>
<sequence length="594" mass="68186">MDWPECAGKTGDELRECLCDLPLFVSVTTECLARAVVNDSNPYDAFDRGYLSLCQREPEVEVLVDIVPDDLLQDGVQTAKAAIQNKKLSQIYGLVLMLFWMSICLIRIIAVTLSAFAPGCAQKIRESKISSHFKSMILYPATVNGKHALPVLRIGKFSIRLPVRWITIVLVVFVFLNFVFLFSSFTIVERSITFKTQSMQFKRVLGYRSACLTMFLLPVLLLFGGRNNFLMPWTRWNHGVFVIFHKWIARMIMVNIATHAICYSLLRTEQGLYPGVFRKFYWKWGAAGIGSLSLLIFFSLPYFRRYKYELFLVSHILLAVSFVVSAWYHVRTLDYGKYHVIAAIVVWGADRLLRFLRMALLSPRHATIRHSKHVSCLVIDNSGHWEAEAGNYIYVHFSKLRFWESHPFSVVPTPEGNIKLCIQRKEGLTGMLDSLTDDKMKVWIDGPYGYHTSYKNHDRMVLIAGGIGITQSLGIIYGLLEEKVPRKISLYWSIPYLDYLEFFVDDIERLQTDIEIKIFVTRDSPDETQAKKSFPIEYEHMDIKSIITDNCEKDPSVAFMVCGPPRMNDTVRKESCDALKNGASLTYTEELFCD</sequence>
<feature type="transmembrane region" description="Helical" evidence="16">
    <location>
        <begin position="205"/>
        <end position="226"/>
    </location>
</feature>
<evidence type="ECO:0000259" key="17">
    <source>
        <dbReference type="PROSITE" id="PS51384"/>
    </source>
</evidence>
<dbReference type="EMBL" id="NDIQ01000021">
    <property type="protein sequence ID" value="PRT55451.1"/>
    <property type="molecule type" value="Genomic_DNA"/>
</dbReference>
<dbReference type="STRING" id="45607.A0A2T0FKD2"/>
<reference evidence="18 19" key="1">
    <citation type="submission" date="2017-04" db="EMBL/GenBank/DDBJ databases">
        <title>Genome sequencing of [Candida] sorbophila.</title>
        <authorList>
            <person name="Ahn J.O."/>
        </authorList>
    </citation>
    <scope>NUCLEOTIDE SEQUENCE [LARGE SCALE GENOMIC DNA]</scope>
    <source>
        <strain evidence="18 19">DS02</strain>
    </source>
</reference>
<dbReference type="Gene3D" id="3.40.50.80">
    <property type="entry name" value="Nucleotide-binding domain of ferredoxin-NADP reductase (FNR) module"/>
    <property type="match status" value="1"/>
</dbReference>
<dbReference type="SUPFAM" id="SSF52343">
    <property type="entry name" value="Ferredoxin reductase-like, C-terminal NADP-linked domain"/>
    <property type="match status" value="1"/>
</dbReference>
<dbReference type="Pfam" id="PF08030">
    <property type="entry name" value="NAD_binding_6"/>
    <property type="match status" value="1"/>
</dbReference>
<organism evidence="18 19">
    <name type="scientific">Wickerhamiella sorbophila</name>
    <dbReference type="NCBI Taxonomy" id="45607"/>
    <lineage>
        <taxon>Eukaryota</taxon>
        <taxon>Fungi</taxon>
        <taxon>Dikarya</taxon>
        <taxon>Ascomycota</taxon>
        <taxon>Saccharomycotina</taxon>
        <taxon>Dipodascomycetes</taxon>
        <taxon>Dipodascales</taxon>
        <taxon>Trichomonascaceae</taxon>
        <taxon>Wickerhamiella</taxon>
    </lineage>
</organism>
<dbReference type="PANTHER" id="PTHR32361:SF9">
    <property type="entry name" value="FERRIC REDUCTASE TRANSMEMBRANE COMPONENT 3-RELATED"/>
    <property type="match status" value="1"/>
</dbReference>
<dbReference type="GO" id="GO:0005886">
    <property type="term" value="C:plasma membrane"/>
    <property type="evidence" value="ECO:0007669"/>
    <property type="project" value="UniProtKB-SubCell"/>
</dbReference>
<comment type="caution">
    <text evidence="18">The sequence shown here is derived from an EMBL/GenBank/DDBJ whole genome shotgun (WGS) entry which is preliminary data.</text>
</comment>
<feature type="transmembrane region" description="Helical" evidence="16">
    <location>
        <begin position="310"/>
        <end position="330"/>
    </location>
</feature>
<dbReference type="InterPro" id="IPR017927">
    <property type="entry name" value="FAD-bd_FR_type"/>
</dbReference>
<keyword evidence="9" id="KW-0249">Electron transport</keyword>
<protein>
    <recommendedName>
        <fullName evidence="3">ferric-chelate reductase (NADPH)</fullName>
        <ecNumber evidence="3">1.16.1.9</ecNumber>
    </recommendedName>
</protein>
<dbReference type="AlphaFoldDB" id="A0A2T0FKD2"/>
<evidence type="ECO:0000256" key="2">
    <source>
        <dbReference type="ARBA" id="ARBA00006278"/>
    </source>
</evidence>
<accession>A0A2T0FKD2</accession>
<dbReference type="InterPro" id="IPR017938">
    <property type="entry name" value="Riboflavin_synthase-like_b-brl"/>
</dbReference>
<keyword evidence="11" id="KW-0560">Oxidoreductase</keyword>
<dbReference type="OrthoDB" id="4494341at2759"/>
<evidence type="ECO:0000256" key="16">
    <source>
        <dbReference type="SAM" id="Phobius"/>
    </source>
</evidence>
<evidence type="ECO:0000256" key="7">
    <source>
        <dbReference type="ARBA" id="ARBA00022692"/>
    </source>
</evidence>
<dbReference type="Proteomes" id="UP000238350">
    <property type="component" value="Unassembled WGS sequence"/>
</dbReference>
<dbReference type="Pfam" id="PF01794">
    <property type="entry name" value="Ferric_reduct"/>
    <property type="match status" value="1"/>
</dbReference>
<evidence type="ECO:0000256" key="10">
    <source>
        <dbReference type="ARBA" id="ARBA00022989"/>
    </source>
</evidence>
<dbReference type="RefSeq" id="XP_024665396.1">
    <property type="nucleotide sequence ID" value="XM_024809628.1"/>
</dbReference>
<feature type="domain" description="FAD-binding FR-type" evidence="17">
    <location>
        <begin position="353"/>
        <end position="454"/>
    </location>
</feature>
<dbReference type="InterPro" id="IPR013121">
    <property type="entry name" value="Fe_red_NAD-bd_6"/>
</dbReference>
<dbReference type="InterPro" id="IPR039261">
    <property type="entry name" value="FNR_nucleotide-bd"/>
</dbReference>
<dbReference type="InterPro" id="IPR051410">
    <property type="entry name" value="Ferric/Cupric_Reductase"/>
</dbReference>
<feature type="transmembrane region" description="Helical" evidence="16">
    <location>
        <begin position="247"/>
        <end position="266"/>
    </location>
</feature>
<keyword evidence="8" id="KW-0274">FAD</keyword>
<evidence type="ECO:0000256" key="3">
    <source>
        <dbReference type="ARBA" id="ARBA00012668"/>
    </source>
</evidence>
<evidence type="ECO:0000256" key="5">
    <source>
        <dbReference type="ARBA" id="ARBA00022475"/>
    </source>
</evidence>
<dbReference type="SFLD" id="SFLDG01168">
    <property type="entry name" value="Ferric_reductase_subgroup_(FRE"/>
    <property type="match status" value="1"/>
</dbReference>
<evidence type="ECO:0000313" key="19">
    <source>
        <dbReference type="Proteomes" id="UP000238350"/>
    </source>
</evidence>
<feature type="transmembrane region" description="Helical" evidence="16">
    <location>
        <begin position="281"/>
        <end position="303"/>
    </location>
</feature>
<keyword evidence="12" id="KW-0406">Ion transport</keyword>
<feature type="transmembrane region" description="Helical" evidence="16">
    <location>
        <begin position="91"/>
        <end position="117"/>
    </location>
</feature>
<evidence type="ECO:0000256" key="12">
    <source>
        <dbReference type="ARBA" id="ARBA00023065"/>
    </source>
</evidence>
<dbReference type="GO" id="GO:0015677">
    <property type="term" value="P:copper ion import"/>
    <property type="evidence" value="ECO:0007669"/>
    <property type="project" value="TreeGrafter"/>
</dbReference>
<evidence type="ECO:0000256" key="11">
    <source>
        <dbReference type="ARBA" id="ARBA00023002"/>
    </source>
</evidence>
<dbReference type="CDD" id="cd06186">
    <property type="entry name" value="NOX_Duox_like_FAD_NADP"/>
    <property type="match status" value="1"/>
</dbReference>
<evidence type="ECO:0000256" key="13">
    <source>
        <dbReference type="ARBA" id="ARBA00023136"/>
    </source>
</evidence>
<evidence type="ECO:0000256" key="1">
    <source>
        <dbReference type="ARBA" id="ARBA00004651"/>
    </source>
</evidence>
<dbReference type="Pfam" id="PF08022">
    <property type="entry name" value="FAD_binding_8"/>
    <property type="match status" value="1"/>
</dbReference>
<evidence type="ECO:0000256" key="6">
    <source>
        <dbReference type="ARBA" id="ARBA00022630"/>
    </source>
</evidence>
<comment type="catalytic activity">
    <reaction evidence="15">
        <text>2 a Fe(II)-siderophore + NADP(+) + H(+) = 2 a Fe(III)-siderophore + NADPH</text>
        <dbReference type="Rhea" id="RHEA:28795"/>
        <dbReference type="Rhea" id="RHEA-COMP:11342"/>
        <dbReference type="Rhea" id="RHEA-COMP:11344"/>
        <dbReference type="ChEBI" id="CHEBI:15378"/>
        <dbReference type="ChEBI" id="CHEBI:29033"/>
        <dbReference type="ChEBI" id="CHEBI:29034"/>
        <dbReference type="ChEBI" id="CHEBI:57783"/>
        <dbReference type="ChEBI" id="CHEBI:58349"/>
        <dbReference type="EC" id="1.16.1.9"/>
    </reaction>
</comment>
<dbReference type="GeneID" id="36516819"/>
<gene>
    <name evidence="18" type="ORF">B9G98_03071</name>
</gene>
<comment type="similarity">
    <text evidence="2">Belongs to the ferric reductase (FRE) family.</text>
</comment>
<keyword evidence="19" id="KW-1185">Reference proteome</keyword>
<dbReference type="SUPFAM" id="SSF63380">
    <property type="entry name" value="Riboflavin synthase domain-like"/>
    <property type="match status" value="1"/>
</dbReference>
<keyword evidence="10 16" id="KW-1133">Transmembrane helix</keyword>
<dbReference type="PANTHER" id="PTHR32361">
    <property type="entry name" value="FERRIC/CUPRIC REDUCTASE TRANSMEMBRANE COMPONENT"/>
    <property type="match status" value="1"/>
</dbReference>
<keyword evidence="14" id="KW-0325">Glycoprotein</keyword>
<keyword evidence="7 16" id="KW-0812">Transmembrane</keyword>
<dbReference type="GO" id="GO:0006879">
    <property type="term" value="P:intracellular iron ion homeostasis"/>
    <property type="evidence" value="ECO:0007669"/>
    <property type="project" value="TreeGrafter"/>
</dbReference>